<dbReference type="SUPFAM" id="SSF53474">
    <property type="entry name" value="alpha/beta-Hydrolases"/>
    <property type="match status" value="1"/>
</dbReference>
<dbReference type="PANTHER" id="PTHR15913:SF0">
    <property type="entry name" value="MASPARDIN"/>
    <property type="match status" value="1"/>
</dbReference>
<dbReference type="Proteomes" id="UP000278807">
    <property type="component" value="Unassembled WGS sequence"/>
</dbReference>
<name>A0A0R3T0A1_RODNA</name>
<keyword evidence="4" id="KW-0963">Cytoplasm</keyword>
<evidence type="ECO:0000259" key="5">
    <source>
        <dbReference type="Pfam" id="PF00561"/>
    </source>
</evidence>
<protein>
    <recommendedName>
        <fullName evidence="3">Maspardin</fullName>
    </recommendedName>
</protein>
<evidence type="ECO:0000256" key="1">
    <source>
        <dbReference type="ARBA" id="ARBA00004496"/>
    </source>
</evidence>
<dbReference type="Gene3D" id="3.40.50.1820">
    <property type="entry name" value="alpha/beta hydrolase"/>
    <property type="match status" value="1"/>
</dbReference>
<dbReference type="GO" id="GO:0005737">
    <property type="term" value="C:cytoplasm"/>
    <property type="evidence" value="ECO:0007669"/>
    <property type="project" value="UniProtKB-SubCell"/>
</dbReference>
<dbReference type="WBParaSite" id="HNAJ_0000022301-mRNA-1">
    <property type="protein sequence ID" value="HNAJ_0000022301-mRNA-1"/>
    <property type="gene ID" value="HNAJ_0000022301"/>
</dbReference>
<evidence type="ECO:0000256" key="2">
    <source>
        <dbReference type="ARBA" id="ARBA00008645"/>
    </source>
</evidence>
<dbReference type="PANTHER" id="PTHR15913">
    <property type="entry name" value="ACID CLUSTER PROTEIN 33"/>
    <property type="match status" value="1"/>
</dbReference>
<evidence type="ECO:0000313" key="8">
    <source>
        <dbReference type="WBParaSite" id="HNAJ_0000022301-mRNA-1"/>
    </source>
</evidence>
<dbReference type="AlphaFoldDB" id="A0A0R3T0A1"/>
<feature type="domain" description="AB hydrolase-1" evidence="5">
    <location>
        <begin position="5"/>
        <end position="69"/>
    </location>
</feature>
<dbReference type="InterPro" id="IPR026151">
    <property type="entry name" value="Maspardin"/>
</dbReference>
<dbReference type="Pfam" id="PF00561">
    <property type="entry name" value="Abhydrolase_1"/>
    <property type="match status" value="1"/>
</dbReference>
<gene>
    <name evidence="6" type="ORF">HNAJ_LOCUS224</name>
</gene>
<dbReference type="InterPro" id="IPR000073">
    <property type="entry name" value="AB_hydrolase_1"/>
</dbReference>
<dbReference type="EMBL" id="UZAE01000048">
    <property type="protein sequence ID" value="VDN96083.1"/>
    <property type="molecule type" value="Genomic_DNA"/>
</dbReference>
<organism evidence="8">
    <name type="scientific">Rodentolepis nana</name>
    <name type="common">Dwarf tapeworm</name>
    <name type="synonym">Hymenolepis nana</name>
    <dbReference type="NCBI Taxonomy" id="102285"/>
    <lineage>
        <taxon>Eukaryota</taxon>
        <taxon>Metazoa</taxon>
        <taxon>Spiralia</taxon>
        <taxon>Lophotrochozoa</taxon>
        <taxon>Platyhelminthes</taxon>
        <taxon>Cestoda</taxon>
        <taxon>Eucestoda</taxon>
        <taxon>Cyclophyllidea</taxon>
        <taxon>Hymenolepididae</taxon>
        <taxon>Rodentolepis</taxon>
    </lineage>
</organism>
<evidence type="ECO:0000313" key="6">
    <source>
        <dbReference type="EMBL" id="VDN96083.1"/>
    </source>
</evidence>
<dbReference type="OrthoDB" id="10264550at2759"/>
<keyword evidence="7" id="KW-1185">Reference proteome</keyword>
<reference evidence="8" key="1">
    <citation type="submission" date="2017-02" db="UniProtKB">
        <authorList>
            <consortium name="WormBaseParasite"/>
        </authorList>
    </citation>
    <scope>IDENTIFICATION</scope>
</reference>
<comment type="subcellular location">
    <subcellularLocation>
        <location evidence="1">Cytoplasm</location>
    </subcellularLocation>
</comment>
<reference evidence="6 7" key="2">
    <citation type="submission" date="2018-11" db="EMBL/GenBank/DDBJ databases">
        <authorList>
            <consortium name="Pathogen Informatics"/>
        </authorList>
    </citation>
    <scope>NUCLEOTIDE SEQUENCE [LARGE SCALE GENOMIC DNA]</scope>
</reference>
<sequence length="200" mass="22692">MNYPETYTTDAFCEVFLKLLDELHLVAVHIVGASFGGFLAQKICEFCAASHGRVKSLILCNTYIDTYGFGTRYSAKILWLLPLPMLRMTFEYPHVSDDADDEIRNASKLARFQCNKMSQGELASRLTMASRTNFVATEKLQKSDITIIEVSDVETTYMQQYSSVHQAYPEAKVASLDTGGHFPFLSRYDEFATYMKVRTI</sequence>
<evidence type="ECO:0000256" key="3">
    <source>
        <dbReference type="ARBA" id="ARBA00020148"/>
    </source>
</evidence>
<accession>A0A0R3T0A1</accession>
<dbReference type="STRING" id="102285.A0A0R3T0A1"/>
<comment type="similarity">
    <text evidence="2">Belongs to the AB hydrolase superfamily.</text>
</comment>
<evidence type="ECO:0000313" key="7">
    <source>
        <dbReference type="Proteomes" id="UP000278807"/>
    </source>
</evidence>
<dbReference type="InterPro" id="IPR029058">
    <property type="entry name" value="AB_hydrolase_fold"/>
</dbReference>
<evidence type="ECO:0000256" key="4">
    <source>
        <dbReference type="ARBA" id="ARBA00022490"/>
    </source>
</evidence>
<proteinExistence type="inferred from homology"/>